<sequence>MSLKMGHYYRRKPTTTETGKDHNGGIHELVPHLTFTTTVSISLELLICFRYYNSLLLYLKQESSTCSYNVHRVCPIKKLDNGLSEIKVYEKIN</sequence>
<evidence type="ECO:0000313" key="1">
    <source>
        <dbReference type="EMBL" id="KAG8587057.1"/>
    </source>
</evidence>
<dbReference type="AlphaFoldDB" id="A0AAV7CSL5"/>
<proteinExistence type="predicted"/>
<accession>A0AAV7CSL5</accession>
<name>A0AAV7CSL5_ENGPU</name>
<organism evidence="1 2">
    <name type="scientific">Engystomops pustulosus</name>
    <name type="common">Tungara frog</name>
    <name type="synonym">Physalaemus pustulosus</name>
    <dbReference type="NCBI Taxonomy" id="76066"/>
    <lineage>
        <taxon>Eukaryota</taxon>
        <taxon>Metazoa</taxon>
        <taxon>Chordata</taxon>
        <taxon>Craniata</taxon>
        <taxon>Vertebrata</taxon>
        <taxon>Euteleostomi</taxon>
        <taxon>Amphibia</taxon>
        <taxon>Batrachia</taxon>
        <taxon>Anura</taxon>
        <taxon>Neobatrachia</taxon>
        <taxon>Hyloidea</taxon>
        <taxon>Leptodactylidae</taxon>
        <taxon>Leiuperinae</taxon>
        <taxon>Engystomops</taxon>
    </lineage>
</organism>
<reference evidence="1" key="1">
    <citation type="thesis" date="2020" institute="ProQuest LLC" country="789 East Eisenhower Parkway, Ann Arbor, MI, USA">
        <title>Comparative Genomics and Chromosome Evolution.</title>
        <authorList>
            <person name="Mudd A.B."/>
        </authorList>
    </citation>
    <scope>NUCLEOTIDE SEQUENCE</scope>
    <source>
        <strain evidence="1">237g6f4</strain>
        <tissue evidence="1">Blood</tissue>
    </source>
</reference>
<dbReference type="Proteomes" id="UP000824782">
    <property type="component" value="Unassembled WGS sequence"/>
</dbReference>
<comment type="caution">
    <text evidence="1">The sequence shown here is derived from an EMBL/GenBank/DDBJ whole genome shotgun (WGS) entry which is preliminary data.</text>
</comment>
<protein>
    <submittedName>
        <fullName evidence="1">Uncharacterized protein</fullName>
    </submittedName>
</protein>
<keyword evidence="2" id="KW-1185">Reference proteome</keyword>
<evidence type="ECO:0000313" key="2">
    <source>
        <dbReference type="Proteomes" id="UP000824782"/>
    </source>
</evidence>
<dbReference type="EMBL" id="WNYA01000002">
    <property type="protein sequence ID" value="KAG8587057.1"/>
    <property type="molecule type" value="Genomic_DNA"/>
</dbReference>
<gene>
    <name evidence="1" type="ORF">GDO81_005554</name>
</gene>